<feature type="domain" description="EAL" evidence="2">
    <location>
        <begin position="305"/>
        <end position="559"/>
    </location>
</feature>
<dbReference type="PROSITE" id="PS50887">
    <property type="entry name" value="GGDEF"/>
    <property type="match status" value="1"/>
</dbReference>
<evidence type="ECO:0000313" key="4">
    <source>
        <dbReference type="EMBL" id="BAY56620.1"/>
    </source>
</evidence>
<dbReference type="CDD" id="cd01949">
    <property type="entry name" value="GGDEF"/>
    <property type="match status" value="1"/>
</dbReference>
<accession>A0A1Z4JIQ9</accession>
<keyword evidence="1" id="KW-0812">Transmembrane</keyword>
<dbReference type="CDD" id="cd01948">
    <property type="entry name" value="EAL"/>
    <property type="match status" value="1"/>
</dbReference>
<dbReference type="PANTHER" id="PTHR33121:SF70">
    <property type="entry name" value="SIGNALING PROTEIN YKOW"/>
    <property type="match status" value="1"/>
</dbReference>
<protein>
    <submittedName>
        <fullName evidence="4">Diguanylate cyclase/phosphodiesterase</fullName>
    </submittedName>
</protein>
<organism evidence="4 5">
    <name type="scientific">Leptolyngbya boryana NIES-2135</name>
    <dbReference type="NCBI Taxonomy" id="1973484"/>
    <lineage>
        <taxon>Bacteria</taxon>
        <taxon>Bacillati</taxon>
        <taxon>Cyanobacteriota</taxon>
        <taxon>Cyanophyceae</taxon>
        <taxon>Leptolyngbyales</taxon>
        <taxon>Leptolyngbyaceae</taxon>
        <taxon>Leptolyngbya group</taxon>
        <taxon>Leptolyngbya</taxon>
    </lineage>
</organism>
<dbReference type="InterPro" id="IPR029787">
    <property type="entry name" value="Nucleotide_cyclase"/>
</dbReference>
<dbReference type="InterPro" id="IPR035919">
    <property type="entry name" value="EAL_sf"/>
</dbReference>
<name>A0A1Z4JIQ9_LEPBY</name>
<feature type="domain" description="GGDEF" evidence="3">
    <location>
        <begin position="163"/>
        <end position="296"/>
    </location>
</feature>
<evidence type="ECO:0000259" key="3">
    <source>
        <dbReference type="PROSITE" id="PS50887"/>
    </source>
</evidence>
<keyword evidence="5" id="KW-1185">Reference proteome</keyword>
<dbReference type="SUPFAM" id="SSF141868">
    <property type="entry name" value="EAL domain-like"/>
    <property type="match status" value="1"/>
</dbReference>
<dbReference type="InterPro" id="IPR001633">
    <property type="entry name" value="EAL_dom"/>
</dbReference>
<dbReference type="Gene3D" id="3.30.70.270">
    <property type="match status" value="1"/>
</dbReference>
<dbReference type="SMART" id="SM00052">
    <property type="entry name" value="EAL"/>
    <property type="match status" value="1"/>
</dbReference>
<dbReference type="SUPFAM" id="SSF55073">
    <property type="entry name" value="Nucleotide cyclase"/>
    <property type="match status" value="1"/>
</dbReference>
<dbReference type="PROSITE" id="PS50883">
    <property type="entry name" value="EAL"/>
    <property type="match status" value="1"/>
</dbReference>
<dbReference type="AlphaFoldDB" id="A0A1Z4JIQ9"/>
<dbReference type="Gene3D" id="3.20.20.450">
    <property type="entry name" value="EAL domain"/>
    <property type="match status" value="1"/>
</dbReference>
<gene>
    <name evidence="4" type="ORF">NIES2135_34540</name>
</gene>
<dbReference type="EMBL" id="AP018203">
    <property type="protein sequence ID" value="BAY56620.1"/>
    <property type="molecule type" value="Genomic_DNA"/>
</dbReference>
<dbReference type="Pfam" id="PF00563">
    <property type="entry name" value="EAL"/>
    <property type="match status" value="1"/>
</dbReference>
<dbReference type="InterPro" id="IPR050706">
    <property type="entry name" value="Cyclic-di-GMP_PDE-like"/>
</dbReference>
<reference evidence="4 5" key="1">
    <citation type="submission" date="2017-06" db="EMBL/GenBank/DDBJ databases">
        <title>Genome sequencing of cyanobaciteial culture collection at National Institute for Environmental Studies (NIES).</title>
        <authorList>
            <person name="Hirose Y."/>
            <person name="Shimura Y."/>
            <person name="Fujisawa T."/>
            <person name="Nakamura Y."/>
            <person name="Kawachi M."/>
        </authorList>
    </citation>
    <scope>NUCLEOTIDE SEQUENCE [LARGE SCALE GENOMIC DNA]</scope>
    <source>
        <strain evidence="4 5">NIES-2135</strain>
    </source>
</reference>
<dbReference type="FunFam" id="3.20.20.450:FF:000001">
    <property type="entry name" value="Cyclic di-GMP phosphodiesterase yahA"/>
    <property type="match status" value="1"/>
</dbReference>
<feature type="transmembrane region" description="Helical" evidence="1">
    <location>
        <begin position="23"/>
        <end position="48"/>
    </location>
</feature>
<dbReference type="GO" id="GO:0071111">
    <property type="term" value="F:cyclic-guanylate-specific phosphodiesterase activity"/>
    <property type="evidence" value="ECO:0007669"/>
    <property type="project" value="InterPro"/>
</dbReference>
<sequence length="565" mass="63234">MTLSHNLHLYSFLSRFSLVNKSYVAKIILIAFLGTHIPLLSLLLNFVISHVYTWEVMVQVLSIALVATLAGTGATLYALHRLLAPVILTSATLQNYLSTQTLPKLPIEFSDEVGTLMANTSKTLHQLDELIHYISYYDDLTGLPNRNLFCDRFAQTQAQNNPQLIAVLVVGIDDFMEMSHAWKPETSRMLLRAIAQRLISCITHPNILAHLNDDEFAIALLEISSFESVIHLSQLLRSTLMKPFPIEGHLIHLTASVGISINSVTAYDTEQFLQQAHMALHTAQQQGRGQYQFYSPEISAQLQERLALENELYGAIERGEMCVYYQPLIDLQTQQVIALEALVRWQHPTRGLVSPAKFIPIAESNDLIQSLGEWVLRTACAQTRAWQLAGLHPVRISVNLSARQFEQPNLVDIVKQILEETELAAPYLELEVTESALMVDIEQSIEILGQLRDLGIVLALDDFGTGYSSLNYLTRFPVNMLKIDRSFVQDIMSNPNSAAVTDAIIALSQSLCLTVTAEGIETQEQLDYLQSRGCHEAQGFYFSRPAPAAMITEMLKNKSQKILTV</sequence>
<proteinExistence type="predicted"/>
<evidence type="ECO:0000259" key="2">
    <source>
        <dbReference type="PROSITE" id="PS50883"/>
    </source>
</evidence>
<feature type="transmembrane region" description="Helical" evidence="1">
    <location>
        <begin position="60"/>
        <end position="79"/>
    </location>
</feature>
<dbReference type="InterPro" id="IPR000160">
    <property type="entry name" value="GGDEF_dom"/>
</dbReference>
<evidence type="ECO:0000256" key="1">
    <source>
        <dbReference type="SAM" id="Phobius"/>
    </source>
</evidence>
<keyword evidence="1" id="KW-0472">Membrane</keyword>
<dbReference type="PANTHER" id="PTHR33121">
    <property type="entry name" value="CYCLIC DI-GMP PHOSPHODIESTERASE PDEF"/>
    <property type="match status" value="1"/>
</dbReference>
<evidence type="ECO:0000313" key="5">
    <source>
        <dbReference type="Proteomes" id="UP000217895"/>
    </source>
</evidence>
<dbReference type="Pfam" id="PF00990">
    <property type="entry name" value="GGDEF"/>
    <property type="match status" value="1"/>
</dbReference>
<dbReference type="SMART" id="SM00267">
    <property type="entry name" value="GGDEF"/>
    <property type="match status" value="1"/>
</dbReference>
<keyword evidence="1" id="KW-1133">Transmembrane helix</keyword>
<dbReference type="Proteomes" id="UP000217895">
    <property type="component" value="Chromosome"/>
</dbReference>
<dbReference type="NCBIfam" id="TIGR00254">
    <property type="entry name" value="GGDEF"/>
    <property type="match status" value="1"/>
</dbReference>
<dbReference type="InterPro" id="IPR043128">
    <property type="entry name" value="Rev_trsase/Diguanyl_cyclase"/>
</dbReference>